<evidence type="ECO:0000313" key="3">
    <source>
        <dbReference type="Proteomes" id="UP000236546"/>
    </source>
</evidence>
<feature type="region of interest" description="Disordered" evidence="1">
    <location>
        <begin position="230"/>
        <end position="286"/>
    </location>
</feature>
<gene>
    <name evidence="2" type="ORF">TGAMA5MH_10357</name>
</gene>
<accession>A0A2K0SWT0</accession>
<evidence type="ECO:0000256" key="1">
    <source>
        <dbReference type="SAM" id="MobiDB-lite"/>
    </source>
</evidence>
<comment type="caution">
    <text evidence="2">The sequence shown here is derived from an EMBL/GenBank/DDBJ whole genome shotgun (WGS) entry which is preliminary data.</text>
</comment>
<name>A0A2K0SWT0_9HYPO</name>
<dbReference type="Proteomes" id="UP000236546">
    <property type="component" value="Unassembled WGS sequence"/>
</dbReference>
<feature type="region of interest" description="Disordered" evidence="1">
    <location>
        <begin position="127"/>
        <end position="171"/>
    </location>
</feature>
<organism evidence="2 3">
    <name type="scientific">Trichoderma gamsii</name>
    <dbReference type="NCBI Taxonomy" id="398673"/>
    <lineage>
        <taxon>Eukaryota</taxon>
        <taxon>Fungi</taxon>
        <taxon>Dikarya</taxon>
        <taxon>Ascomycota</taxon>
        <taxon>Pezizomycotina</taxon>
        <taxon>Sordariomycetes</taxon>
        <taxon>Hypocreomycetidae</taxon>
        <taxon>Hypocreales</taxon>
        <taxon>Hypocreaceae</taxon>
        <taxon>Trichoderma</taxon>
    </lineage>
</organism>
<dbReference type="AlphaFoldDB" id="A0A2K0SWT0"/>
<feature type="compositionally biased region" description="Acidic residues" evidence="1">
    <location>
        <begin position="133"/>
        <end position="145"/>
    </location>
</feature>
<protein>
    <submittedName>
        <fullName evidence="2">Uncharacterized protein</fullName>
    </submittedName>
</protein>
<feature type="region of interest" description="Disordered" evidence="1">
    <location>
        <begin position="1"/>
        <end position="23"/>
    </location>
</feature>
<proteinExistence type="predicted"/>
<feature type="compositionally biased region" description="Low complexity" evidence="1">
    <location>
        <begin position="7"/>
        <end position="16"/>
    </location>
</feature>
<reference evidence="2 3" key="1">
    <citation type="submission" date="2017-02" db="EMBL/GenBank/DDBJ databases">
        <title>Genomes of Trichoderma spp. with biocontrol activity.</title>
        <authorList>
            <person name="Gardiner D."/>
            <person name="Kazan K."/>
            <person name="Vos C."/>
            <person name="Harvey P."/>
        </authorList>
    </citation>
    <scope>NUCLEOTIDE SEQUENCE [LARGE SCALE GENOMIC DNA]</scope>
    <source>
        <strain evidence="2 3">A5MH</strain>
    </source>
</reference>
<dbReference type="EMBL" id="MTYH01000129">
    <property type="protein sequence ID" value="PNP37738.1"/>
    <property type="molecule type" value="Genomic_DNA"/>
</dbReference>
<feature type="compositionally biased region" description="Basic and acidic residues" evidence="1">
    <location>
        <begin position="249"/>
        <end position="264"/>
    </location>
</feature>
<dbReference type="OrthoDB" id="5243188at2759"/>
<evidence type="ECO:0000313" key="2">
    <source>
        <dbReference type="EMBL" id="PNP37738.1"/>
    </source>
</evidence>
<sequence length="1163" mass="128772">MHPTSEQSQAPAPSSQKIKGKQRSALARHRAETIACYITDVFLRGELLGEGVEPGWVLGGQQSQTIAFGKWVTFQHFFMEGWAGFVERQSHDPFWANNQPAFHAYDYGANIEIKVNPSIEKLEREVRSRVYADQEDDSEESDTEAAADAGDKSPASGLDAGNGAGDGAGNDASNDAAFYEWVNAGSRNESTRGSSTGHSAPTAQISLAERPGSLVSMDLDTVAAHAKPLSLREAEEVEEGEAAEATTEAAERAWEDEERVTRDGEESDSSLFVLDDDGPGEQDGLYSDGLKQLRRALEEKYDIDNIDYVSYALAVDVHCAAADQSGSAVCLLADRNQVMKEFYGSNYTFYPLGFHPAYGNFTSDSPPAFLDHNLFTVMKSNMSHQNQGADVLSFGFFQGYSNLKRSFRHREDDLLASQGSATAALTIPATEAARTAQWRAKQQRLLRRVRGEQTPENPAASTPFARERQRVEASMAENEFAYRFEQVISVDAARLVRERRNFGSILLPIFQLMRLFLKEKQLYASILRKFPPQVFPGVLTAFARTIELAIGEMDRRFREGGSKGLGLASSEGVAALDRLGHFCFTGDPRVLPSKVFGLLGTMEGLRTQGWPHISPRMLNLQKGKEILNLARWPRGKDGRLSLMHIPALAYHYGPAVAASRHSQLWFSELGGQRIEGLGGVTTFLGQVFRDVWVPETVAFMSHQLHRSLSQSARGRSGAASGEVEAVPKAAAALETWEQGDAPFSWSHYQRLSHHMLAVTNRPTLDDKSKVSNMIRRDYARQLYLALVEDGKGTKGAPKTRAVSSVHATWPSLIKAAIEDASTSKIPAEQWIGGIATALLSTGIEWVPGSYAGKLSHLWAVRFVGSAPTMMMTSTPTSRPTNLKRAAMEAEARMEANLSGPKRVKRQRIDFGCKIPFERVPDLVQAGFNEVRRFNEDQKVLDHYATAYCCLESCLGDPLCDVMLMLVLTMAASTETPDVKVNSTIFSVGSRKEPSLLAANMVTKMLWFLRPSAFPWEKANDKRGYRVGDMAKKIESLSYVAEHKGVNNRILHALGWIEVHGKRPTPRISESKLRSAEDLLKLRKELLDQMKNAQSFICKEADHKRIQDNPVKLLKTLVCEDIEEQEEGNNQPLPDYLAQSQDAAATELQRDEIAGRISLKSVWR</sequence>